<sequence length="447" mass="47051">MANAAPTSSARSIVPSEVVAIEPSNEMASCPDQACAPPAAVGGAKSTFTCTTVSASEIAPSVSSQEMHCLVTAVSSDDSATEVASALADNPAIQEGNVPPVVHHPSASASAAGIVSAPGKTHEMSVNNSVGISTAVSSDGATTEVASAPTTDDPAVQEETVPPVVPPSTSNDTNGTVSAPGKSHDMPVKSSTDTAIATCSEESTTVVEKTVSPDTLVTVPVSTTVGHIVHNDGEVHTTATAVTVCLSTTEVKGNMTNHVQDASTATAPVEVVADQMPLAKKRKCEKKATVPKDPDAPKKNLTAYMHYATYARAYLKPRSPNMKGSDVTVIVRRGWDAMSAQERNYWNEKAADDKERYETDLAEYKKSDLGVAWQARLDRERKQVTSDSTFDIYAGTKKADDSNSNAPKPFVSAFMHYDAYARDHIKSKYPQMEDAEVKMLCNAAGML</sequence>
<dbReference type="PANTHER" id="PTHR46040:SF3">
    <property type="entry name" value="HIGH MOBILITY GROUP PROTEIN 2"/>
    <property type="match status" value="1"/>
</dbReference>
<dbReference type="Gene3D" id="1.10.30.10">
    <property type="entry name" value="High mobility group box domain"/>
    <property type="match status" value="1"/>
</dbReference>
<organism evidence="6 7">
    <name type="scientific">Skeletonema marinoi</name>
    <dbReference type="NCBI Taxonomy" id="267567"/>
    <lineage>
        <taxon>Eukaryota</taxon>
        <taxon>Sar</taxon>
        <taxon>Stramenopiles</taxon>
        <taxon>Ochrophyta</taxon>
        <taxon>Bacillariophyta</taxon>
        <taxon>Coscinodiscophyceae</taxon>
        <taxon>Thalassiosirophycidae</taxon>
        <taxon>Thalassiosirales</taxon>
        <taxon>Skeletonemataceae</taxon>
        <taxon>Skeletonema</taxon>
        <taxon>Skeletonema marinoi-dohrnii complex</taxon>
    </lineage>
</organism>
<feature type="DNA-binding region" description="HMG box" evidence="3">
    <location>
        <begin position="297"/>
        <end position="365"/>
    </location>
</feature>
<dbReference type="AlphaFoldDB" id="A0AAD8YF27"/>
<comment type="caution">
    <text evidence="6">The sequence shown here is derived from an EMBL/GenBank/DDBJ whole genome shotgun (WGS) entry which is preliminary data.</text>
</comment>
<dbReference type="InterPro" id="IPR009071">
    <property type="entry name" value="HMG_box_dom"/>
</dbReference>
<dbReference type="Proteomes" id="UP001224775">
    <property type="component" value="Unassembled WGS sequence"/>
</dbReference>
<evidence type="ECO:0000256" key="2">
    <source>
        <dbReference type="ARBA" id="ARBA00023242"/>
    </source>
</evidence>
<dbReference type="SMART" id="SM00398">
    <property type="entry name" value="HMG"/>
    <property type="match status" value="1"/>
</dbReference>
<evidence type="ECO:0000259" key="5">
    <source>
        <dbReference type="PROSITE" id="PS50118"/>
    </source>
</evidence>
<reference evidence="6" key="1">
    <citation type="submission" date="2023-06" db="EMBL/GenBank/DDBJ databases">
        <title>Survivors Of The Sea: Transcriptome response of Skeletonema marinoi to long-term dormancy.</title>
        <authorList>
            <person name="Pinder M.I.M."/>
            <person name="Kourtchenko O."/>
            <person name="Robertson E.K."/>
            <person name="Larsson T."/>
            <person name="Maumus F."/>
            <person name="Osuna-Cruz C.M."/>
            <person name="Vancaester E."/>
            <person name="Stenow R."/>
            <person name="Vandepoele K."/>
            <person name="Ploug H."/>
            <person name="Bruchert V."/>
            <person name="Godhe A."/>
            <person name="Topel M."/>
        </authorList>
    </citation>
    <scope>NUCLEOTIDE SEQUENCE</scope>
    <source>
        <strain evidence="6">R05AC</strain>
    </source>
</reference>
<evidence type="ECO:0000313" key="7">
    <source>
        <dbReference type="Proteomes" id="UP001224775"/>
    </source>
</evidence>
<dbReference type="PANTHER" id="PTHR46040">
    <property type="entry name" value="HIGH MOBILITY GROUP PROTEIN 2"/>
    <property type="match status" value="1"/>
</dbReference>
<proteinExistence type="predicted"/>
<dbReference type="GO" id="GO:0005634">
    <property type="term" value="C:nucleus"/>
    <property type="evidence" value="ECO:0007669"/>
    <property type="project" value="UniProtKB-UniRule"/>
</dbReference>
<protein>
    <submittedName>
        <fullName evidence="6">High mobility group protein</fullName>
    </submittedName>
</protein>
<evidence type="ECO:0000256" key="4">
    <source>
        <dbReference type="SAM" id="MobiDB-lite"/>
    </source>
</evidence>
<gene>
    <name evidence="6" type="ORF">QTG54_005377</name>
</gene>
<dbReference type="EMBL" id="JATAAI010000008">
    <property type="protein sequence ID" value="KAK1743780.1"/>
    <property type="molecule type" value="Genomic_DNA"/>
</dbReference>
<keyword evidence="1 3" id="KW-0238">DNA-binding</keyword>
<feature type="compositionally biased region" description="Polar residues" evidence="4">
    <location>
        <begin position="168"/>
        <end position="177"/>
    </location>
</feature>
<feature type="domain" description="HMG box" evidence="5">
    <location>
        <begin position="297"/>
        <end position="365"/>
    </location>
</feature>
<feature type="compositionally biased region" description="Polar residues" evidence="4">
    <location>
        <begin position="137"/>
        <end position="150"/>
    </location>
</feature>
<dbReference type="GO" id="GO:0010468">
    <property type="term" value="P:regulation of gene expression"/>
    <property type="evidence" value="ECO:0007669"/>
    <property type="project" value="TreeGrafter"/>
</dbReference>
<feature type="region of interest" description="Disordered" evidence="4">
    <location>
        <begin position="137"/>
        <end position="189"/>
    </location>
</feature>
<dbReference type="PROSITE" id="PS50118">
    <property type="entry name" value="HMG_BOX_2"/>
    <property type="match status" value="1"/>
</dbReference>
<dbReference type="SUPFAM" id="SSF47095">
    <property type="entry name" value="HMG-box"/>
    <property type="match status" value="1"/>
</dbReference>
<evidence type="ECO:0000313" key="6">
    <source>
        <dbReference type="EMBL" id="KAK1743780.1"/>
    </source>
</evidence>
<accession>A0AAD8YF27</accession>
<dbReference type="InterPro" id="IPR051965">
    <property type="entry name" value="ChromReg_NeuronalGeneExpr"/>
</dbReference>
<evidence type="ECO:0000256" key="1">
    <source>
        <dbReference type="ARBA" id="ARBA00023125"/>
    </source>
</evidence>
<keyword evidence="7" id="KW-1185">Reference proteome</keyword>
<name>A0AAD8YF27_9STRA</name>
<keyword evidence="2 3" id="KW-0539">Nucleus</keyword>
<dbReference type="Pfam" id="PF00505">
    <property type="entry name" value="HMG_box"/>
    <property type="match status" value="1"/>
</dbReference>
<dbReference type="GO" id="GO:0003677">
    <property type="term" value="F:DNA binding"/>
    <property type="evidence" value="ECO:0007669"/>
    <property type="project" value="UniProtKB-UniRule"/>
</dbReference>
<evidence type="ECO:0000256" key="3">
    <source>
        <dbReference type="PROSITE-ProRule" id="PRU00267"/>
    </source>
</evidence>
<dbReference type="InterPro" id="IPR036910">
    <property type="entry name" value="HMG_box_dom_sf"/>
</dbReference>